<dbReference type="PROSITE" id="PS50113">
    <property type="entry name" value="PAC"/>
    <property type="match status" value="1"/>
</dbReference>
<sequence length="569" mass="60750">MAPSDGVDAPQVSPAPTELGEADLLRRAAAASDLSFTISDPRQPDNPLVWVNPAFEQVTGYRAEDVLGSNCRFLQGPDTDPAAIARMREAVRTGRTVAETVLNHRKDGTAFWNQVVISPITDAAGEVTHFVGIQADVTARVTAELAREAAMDAVQADRARLLLLARVSDGLARSLDYAAAVSRLAETLVSEMADWGLVAAFDERGRVERLHVATSDPATIEIARRLEELAPTWVTHAPAVQAARRADADPVPTPYRVDVASLPQRTTPEQLELLDRLGVGTALVIPLLARGRSLGVAALVRRPGEEFDPEHVVTAGHLAHRAGLGLDNARLYERERTSALALQQGLLSQVPEIEGLDIAATYLPALHPAEVGGDWFDVLPLRDGSTGLAVGDVVGHDMRAAASMGQLRSVLRSYAWDGAPTGTVIERLDDLVRGLGMADVATCVYLRLLDGEVEYTRAGHPAPMLVLPDGEVRELDGGLRTPVGLARLTDETAGARATMPVGSTLVAYSDGLVESRDRPLRDGIEALRAALTQLPPGADAQKVRDHLVAALLGPQQDDDVCLLVVRRPG</sequence>
<dbReference type="Gene3D" id="3.30.450.20">
    <property type="entry name" value="PAS domain"/>
    <property type="match status" value="1"/>
</dbReference>
<dbReference type="InterPro" id="IPR000700">
    <property type="entry name" value="PAS-assoc_C"/>
</dbReference>
<feature type="domain" description="PAS" evidence="2">
    <location>
        <begin position="45"/>
        <end position="94"/>
    </location>
</feature>
<evidence type="ECO:0000256" key="1">
    <source>
        <dbReference type="ARBA" id="ARBA00022801"/>
    </source>
</evidence>
<dbReference type="Pfam" id="PF13426">
    <property type="entry name" value="PAS_9"/>
    <property type="match status" value="1"/>
</dbReference>
<dbReference type="SUPFAM" id="SSF55781">
    <property type="entry name" value="GAF domain-like"/>
    <property type="match status" value="1"/>
</dbReference>
<dbReference type="InterPro" id="IPR029016">
    <property type="entry name" value="GAF-like_dom_sf"/>
</dbReference>
<dbReference type="Pfam" id="PF01590">
    <property type="entry name" value="GAF"/>
    <property type="match status" value="1"/>
</dbReference>
<dbReference type="PANTHER" id="PTHR43156">
    <property type="entry name" value="STAGE II SPORULATION PROTEIN E-RELATED"/>
    <property type="match status" value="1"/>
</dbReference>
<dbReference type="SMART" id="SM00086">
    <property type="entry name" value="PAC"/>
    <property type="match status" value="1"/>
</dbReference>
<dbReference type="InterPro" id="IPR001610">
    <property type="entry name" value="PAC"/>
</dbReference>
<accession>A0ABT9D7V2</accession>
<dbReference type="InterPro" id="IPR035965">
    <property type="entry name" value="PAS-like_dom_sf"/>
</dbReference>
<comment type="caution">
    <text evidence="4">The sequence shown here is derived from an EMBL/GenBank/DDBJ whole genome shotgun (WGS) entry which is preliminary data.</text>
</comment>
<dbReference type="CDD" id="cd00130">
    <property type="entry name" value="PAS"/>
    <property type="match status" value="1"/>
</dbReference>
<dbReference type="Gene3D" id="3.30.450.40">
    <property type="match status" value="1"/>
</dbReference>
<dbReference type="PROSITE" id="PS50112">
    <property type="entry name" value="PAS"/>
    <property type="match status" value="1"/>
</dbReference>
<evidence type="ECO:0000313" key="4">
    <source>
        <dbReference type="EMBL" id="MDO8106193.1"/>
    </source>
</evidence>
<evidence type="ECO:0000259" key="2">
    <source>
        <dbReference type="PROSITE" id="PS50112"/>
    </source>
</evidence>
<dbReference type="SMART" id="SM00065">
    <property type="entry name" value="GAF"/>
    <property type="match status" value="1"/>
</dbReference>
<dbReference type="InterPro" id="IPR001932">
    <property type="entry name" value="PPM-type_phosphatase-like_dom"/>
</dbReference>
<dbReference type="InterPro" id="IPR036457">
    <property type="entry name" value="PPM-type-like_dom_sf"/>
</dbReference>
<gene>
    <name evidence="4" type="ORF">Q6348_03170</name>
</gene>
<dbReference type="SMART" id="SM00331">
    <property type="entry name" value="PP2C_SIG"/>
    <property type="match status" value="1"/>
</dbReference>
<dbReference type="PANTHER" id="PTHR43156:SF2">
    <property type="entry name" value="STAGE II SPORULATION PROTEIN E"/>
    <property type="match status" value="1"/>
</dbReference>
<dbReference type="RefSeq" id="WP_304599880.1">
    <property type="nucleotide sequence ID" value="NZ_JAUQYP010000001.1"/>
</dbReference>
<protein>
    <submittedName>
        <fullName evidence="4">SpoIIE family protein phosphatase</fullName>
    </submittedName>
</protein>
<dbReference type="InterPro" id="IPR003018">
    <property type="entry name" value="GAF"/>
</dbReference>
<dbReference type="InterPro" id="IPR052016">
    <property type="entry name" value="Bact_Sigma-Reg"/>
</dbReference>
<dbReference type="SUPFAM" id="SSF81606">
    <property type="entry name" value="PP2C-like"/>
    <property type="match status" value="1"/>
</dbReference>
<feature type="domain" description="PAC" evidence="3">
    <location>
        <begin position="95"/>
        <end position="149"/>
    </location>
</feature>
<dbReference type="InterPro" id="IPR000014">
    <property type="entry name" value="PAS"/>
</dbReference>
<evidence type="ECO:0000313" key="5">
    <source>
        <dbReference type="Proteomes" id="UP001232536"/>
    </source>
</evidence>
<dbReference type="EMBL" id="JAUQYP010000001">
    <property type="protein sequence ID" value="MDO8106193.1"/>
    <property type="molecule type" value="Genomic_DNA"/>
</dbReference>
<keyword evidence="1" id="KW-0378">Hydrolase</keyword>
<dbReference type="NCBIfam" id="TIGR00229">
    <property type="entry name" value="sensory_box"/>
    <property type="match status" value="1"/>
</dbReference>
<reference evidence="4 5" key="1">
    <citation type="submission" date="2023-07" db="EMBL/GenBank/DDBJ databases">
        <title>Description of novel actinomycetes strains, isolated from tidal flat sediment.</title>
        <authorList>
            <person name="Lu C."/>
        </authorList>
    </citation>
    <scope>NUCLEOTIDE SEQUENCE [LARGE SCALE GENOMIC DNA]</scope>
    <source>
        <strain evidence="4 5">SYSU T00b441</strain>
    </source>
</reference>
<dbReference type="Proteomes" id="UP001232536">
    <property type="component" value="Unassembled WGS sequence"/>
</dbReference>
<organism evidence="4 5">
    <name type="scientific">Actinotalea lenta</name>
    <dbReference type="NCBI Taxonomy" id="3064654"/>
    <lineage>
        <taxon>Bacteria</taxon>
        <taxon>Bacillati</taxon>
        <taxon>Actinomycetota</taxon>
        <taxon>Actinomycetes</taxon>
        <taxon>Micrococcales</taxon>
        <taxon>Cellulomonadaceae</taxon>
        <taxon>Actinotalea</taxon>
    </lineage>
</organism>
<name>A0ABT9D7V2_9CELL</name>
<dbReference type="SUPFAM" id="SSF55785">
    <property type="entry name" value="PYP-like sensor domain (PAS domain)"/>
    <property type="match status" value="1"/>
</dbReference>
<keyword evidence="5" id="KW-1185">Reference proteome</keyword>
<dbReference type="Gene3D" id="3.60.40.10">
    <property type="entry name" value="PPM-type phosphatase domain"/>
    <property type="match status" value="1"/>
</dbReference>
<proteinExistence type="predicted"/>
<dbReference type="Pfam" id="PF07228">
    <property type="entry name" value="SpoIIE"/>
    <property type="match status" value="1"/>
</dbReference>
<evidence type="ECO:0000259" key="3">
    <source>
        <dbReference type="PROSITE" id="PS50113"/>
    </source>
</evidence>